<dbReference type="GO" id="GO:0004222">
    <property type="term" value="F:metalloendopeptidase activity"/>
    <property type="evidence" value="ECO:0007669"/>
    <property type="project" value="InterPro"/>
</dbReference>
<evidence type="ECO:0000313" key="13">
    <source>
        <dbReference type="EMBL" id="KAK2580040.1"/>
    </source>
</evidence>
<reference evidence="13" key="2">
    <citation type="journal article" date="2023" name="Commun. Biol.">
        <title>Intrasexual cuticular hydrocarbon dimorphism in a wasp sheds light on hydrocarbon biosynthesis genes in Hymenoptera.</title>
        <authorList>
            <person name="Moris V.C."/>
            <person name="Podsiadlowski L."/>
            <person name="Martin S."/>
            <person name="Oeyen J.P."/>
            <person name="Donath A."/>
            <person name="Petersen M."/>
            <person name="Wilbrandt J."/>
            <person name="Misof B."/>
            <person name="Liedtke D."/>
            <person name="Thamm M."/>
            <person name="Scheiner R."/>
            <person name="Schmitt T."/>
            <person name="Niehuis O."/>
        </authorList>
    </citation>
    <scope>NUCLEOTIDE SEQUENCE</scope>
    <source>
        <strain evidence="13">GBR_01_08_01A</strain>
    </source>
</reference>
<evidence type="ECO:0000313" key="14">
    <source>
        <dbReference type="Proteomes" id="UP001258017"/>
    </source>
</evidence>
<dbReference type="AlphaFoldDB" id="A0AAD9VN80"/>
<keyword evidence="8" id="KW-0482">Metalloprotease</keyword>
<accession>A0AAD9VN80</accession>
<protein>
    <submittedName>
        <fullName evidence="13">Uncharacterized protein</fullName>
    </submittedName>
</protein>
<dbReference type="Pfam" id="PF01431">
    <property type="entry name" value="Peptidase_M13"/>
    <property type="match status" value="1"/>
</dbReference>
<dbReference type="InterPro" id="IPR018497">
    <property type="entry name" value="Peptidase_M13_C"/>
</dbReference>
<proteinExistence type="inferred from homology"/>
<evidence type="ECO:0000259" key="11">
    <source>
        <dbReference type="Pfam" id="PF01431"/>
    </source>
</evidence>
<dbReference type="PANTHER" id="PTHR11733:SF240">
    <property type="entry name" value="GH14155P-RELATED"/>
    <property type="match status" value="1"/>
</dbReference>
<evidence type="ECO:0000256" key="1">
    <source>
        <dbReference type="ARBA" id="ARBA00001947"/>
    </source>
</evidence>
<evidence type="ECO:0000256" key="4">
    <source>
        <dbReference type="ARBA" id="ARBA00022670"/>
    </source>
</evidence>
<reference evidence="13" key="1">
    <citation type="submission" date="2021-08" db="EMBL/GenBank/DDBJ databases">
        <authorList>
            <person name="Misof B."/>
            <person name="Oliver O."/>
            <person name="Podsiadlowski L."/>
            <person name="Donath A."/>
            <person name="Peters R."/>
            <person name="Mayer C."/>
            <person name="Rust J."/>
            <person name="Gunkel S."/>
            <person name="Lesny P."/>
            <person name="Martin S."/>
            <person name="Oeyen J.P."/>
            <person name="Petersen M."/>
            <person name="Panagiotis P."/>
            <person name="Wilbrandt J."/>
            <person name="Tanja T."/>
        </authorList>
    </citation>
    <scope>NUCLEOTIDE SEQUENCE</scope>
    <source>
        <strain evidence="13">GBR_01_08_01A</strain>
        <tissue evidence="13">Thorax + abdomen</tissue>
    </source>
</reference>
<keyword evidence="6" id="KW-0378">Hydrolase</keyword>
<dbReference type="InterPro" id="IPR024079">
    <property type="entry name" value="MetalloPept_cat_dom_sf"/>
</dbReference>
<dbReference type="GO" id="GO:0016485">
    <property type="term" value="P:protein processing"/>
    <property type="evidence" value="ECO:0007669"/>
    <property type="project" value="TreeGrafter"/>
</dbReference>
<dbReference type="GO" id="GO:0005886">
    <property type="term" value="C:plasma membrane"/>
    <property type="evidence" value="ECO:0007669"/>
    <property type="project" value="UniProtKB-SubCell"/>
</dbReference>
<keyword evidence="10" id="KW-0472">Membrane</keyword>
<evidence type="ECO:0000256" key="2">
    <source>
        <dbReference type="ARBA" id="ARBA00004401"/>
    </source>
</evidence>
<evidence type="ECO:0000256" key="5">
    <source>
        <dbReference type="ARBA" id="ARBA00022723"/>
    </source>
</evidence>
<dbReference type="EMBL" id="JAIFRP010000062">
    <property type="protein sequence ID" value="KAK2580040.1"/>
    <property type="molecule type" value="Genomic_DNA"/>
</dbReference>
<comment type="caution">
    <text evidence="13">The sequence shown here is derived from an EMBL/GenBank/DDBJ whole genome shotgun (WGS) entry which is preliminary data.</text>
</comment>
<dbReference type="PROSITE" id="PS51885">
    <property type="entry name" value="NEPRILYSIN"/>
    <property type="match status" value="1"/>
</dbReference>
<evidence type="ECO:0000256" key="7">
    <source>
        <dbReference type="ARBA" id="ARBA00022833"/>
    </source>
</evidence>
<evidence type="ECO:0000256" key="3">
    <source>
        <dbReference type="ARBA" id="ARBA00007357"/>
    </source>
</evidence>
<evidence type="ECO:0000256" key="10">
    <source>
        <dbReference type="SAM" id="Phobius"/>
    </source>
</evidence>
<dbReference type="GO" id="GO:0046872">
    <property type="term" value="F:metal ion binding"/>
    <property type="evidence" value="ECO:0007669"/>
    <property type="project" value="UniProtKB-KW"/>
</dbReference>
<keyword evidence="4" id="KW-0645">Protease</keyword>
<feature type="compositionally biased region" description="Polar residues" evidence="9">
    <location>
        <begin position="127"/>
        <end position="170"/>
    </location>
</feature>
<dbReference type="InterPro" id="IPR042089">
    <property type="entry name" value="Peptidase_M13_dom_2"/>
</dbReference>
<sequence>MPSRGAYQIAHQEERKATQRDQSYRICVATLLVFFMLCMIILISCIPWNKYSTSPYNKHMVHGEQLKPEVTIVETTVITTTDVADNKKEKTDQPFQSYHKDKTTMTLESLETNTLITTFDSINSLNNDANSTDSQDQSSTAVKKVQTTEQPELRYSDTSGTTLSDNYEISESTRQEETEEATYKNIDKYTDIETSKYSTISTDSKPVSNSSTFNQSTSKDDIYTTIEELNNTETTTPLTTLFSTTNSSELVIITDSTVDKNNSVTNNFTDEFSTIYEPPSTSKFTDFFTNATLTQTENTSTQETVIKIEFVTEENINDTTKVKATTESNIVTTTIAENDIKTCILGHCKQVAGKMLSYMNHSADPCEDFYEYSCGGMISDPQIIDLNLDSKAYRRIAKQMRDENNDAASLFANYYNSCMQYENTINIKERILLANQAINRIGKFYTRRDEAYNHGNFTSLYAALLLSYSPLLFDVAPDLDEYNPNLYTIRIGPVLQKNLLDSENINCHADEIETQKAFVDLESIYNSYTKCKENNTRFISSIIESLEVLGVFDDSDDIKQNVRITAFDIDNKIVDGFFSQFPSQYEIRQAYLMKNYSRVSLEQLNKTTTFINWYQLMFLLTTNNVLHDANMQVYFYDQLVKGLQHLENFWKEKPIDFHNAVLGLYAQKLYHELVISKHEDMKQHCLQVSINLLRPEASNLYMSSLSNKEIAHMKHMVGTFFDELKKTFKMQIQKRKWITVEQRQILLTKINDLALFVPEMLYFQNVKEKFYLSGNYMNNSLTLMKRYRSSIYSVIPLKMNPGTPEQIWTHYATPFQSKGIAIYGLNLVVIPFGAIDYGDVFVENNEALPNYLIWATIGNLIARQISHHFDVNGMHYWNQTRHIDYSLFSNNDFENLSFENYINCQKNNIYKDQMNMTLPLTSQTISFKISEHTLNERLSEIMGLRLTYDTLERLQLFSKDHLPWLELNIKQLFYLTYAQMYCTKSLLTTSYVSLHENEELPSRIRVFVAASGDNLLGELWNCPQGSQIVPSSTCDVFPYLELKDIEIDTA</sequence>
<dbReference type="Gene3D" id="1.10.1380.10">
    <property type="entry name" value="Neutral endopeptidase , domain2"/>
    <property type="match status" value="1"/>
</dbReference>
<evidence type="ECO:0000259" key="12">
    <source>
        <dbReference type="Pfam" id="PF05649"/>
    </source>
</evidence>
<dbReference type="PANTHER" id="PTHR11733">
    <property type="entry name" value="ZINC METALLOPROTEASE FAMILY M13 NEPRILYSIN-RELATED"/>
    <property type="match status" value="1"/>
</dbReference>
<dbReference type="Pfam" id="PF05649">
    <property type="entry name" value="Peptidase_M13_N"/>
    <property type="match status" value="1"/>
</dbReference>
<dbReference type="Proteomes" id="UP001258017">
    <property type="component" value="Unassembled WGS sequence"/>
</dbReference>
<keyword evidence="10" id="KW-1133">Transmembrane helix</keyword>
<feature type="transmembrane region" description="Helical" evidence="10">
    <location>
        <begin position="26"/>
        <end position="49"/>
    </location>
</feature>
<dbReference type="InterPro" id="IPR000718">
    <property type="entry name" value="Peptidase_M13"/>
</dbReference>
<dbReference type="Gene3D" id="3.40.390.10">
    <property type="entry name" value="Collagenase (Catalytic Domain)"/>
    <property type="match status" value="1"/>
</dbReference>
<keyword evidence="14" id="KW-1185">Reference proteome</keyword>
<dbReference type="SUPFAM" id="SSF55486">
    <property type="entry name" value="Metalloproteases ('zincins'), catalytic domain"/>
    <property type="match status" value="1"/>
</dbReference>
<keyword evidence="5" id="KW-0479">Metal-binding</keyword>
<comment type="cofactor">
    <cofactor evidence="1">
        <name>Zn(2+)</name>
        <dbReference type="ChEBI" id="CHEBI:29105"/>
    </cofactor>
</comment>
<comment type="subcellular location">
    <subcellularLocation>
        <location evidence="2">Cell membrane</location>
        <topology evidence="2">Single-pass type II membrane protein</topology>
    </subcellularLocation>
</comment>
<name>A0AAD9VN80_9HYME</name>
<feature type="domain" description="Peptidase M13 C-terminal" evidence="11">
    <location>
        <begin position="826"/>
        <end position="1036"/>
    </location>
</feature>
<feature type="compositionally biased region" description="Basic and acidic residues" evidence="9">
    <location>
        <begin position="171"/>
        <end position="184"/>
    </location>
</feature>
<evidence type="ECO:0000256" key="6">
    <source>
        <dbReference type="ARBA" id="ARBA00022801"/>
    </source>
</evidence>
<comment type="similarity">
    <text evidence="3">Belongs to the peptidase M13 family.</text>
</comment>
<feature type="domain" description="Peptidase M13 N-terminal" evidence="12">
    <location>
        <begin position="365"/>
        <end position="754"/>
    </location>
</feature>
<evidence type="ECO:0000256" key="8">
    <source>
        <dbReference type="ARBA" id="ARBA00023049"/>
    </source>
</evidence>
<dbReference type="InterPro" id="IPR008753">
    <property type="entry name" value="Peptidase_M13_N"/>
</dbReference>
<keyword evidence="7" id="KW-0862">Zinc</keyword>
<evidence type="ECO:0000256" key="9">
    <source>
        <dbReference type="SAM" id="MobiDB-lite"/>
    </source>
</evidence>
<feature type="region of interest" description="Disordered" evidence="9">
    <location>
        <begin position="127"/>
        <end position="184"/>
    </location>
</feature>
<gene>
    <name evidence="13" type="ORF">KPH14_012326</name>
</gene>
<keyword evidence="10" id="KW-0812">Transmembrane</keyword>
<organism evidence="13 14">
    <name type="scientific">Odynerus spinipes</name>
    <dbReference type="NCBI Taxonomy" id="1348599"/>
    <lineage>
        <taxon>Eukaryota</taxon>
        <taxon>Metazoa</taxon>
        <taxon>Ecdysozoa</taxon>
        <taxon>Arthropoda</taxon>
        <taxon>Hexapoda</taxon>
        <taxon>Insecta</taxon>
        <taxon>Pterygota</taxon>
        <taxon>Neoptera</taxon>
        <taxon>Endopterygota</taxon>
        <taxon>Hymenoptera</taxon>
        <taxon>Apocrita</taxon>
        <taxon>Aculeata</taxon>
        <taxon>Vespoidea</taxon>
        <taxon>Vespidae</taxon>
        <taxon>Eumeninae</taxon>
        <taxon>Odynerus</taxon>
    </lineage>
</organism>